<feature type="chain" id="PRO_5020350232" description="DUF4488 domain-containing protein" evidence="2">
    <location>
        <begin position="19"/>
        <end position="343"/>
    </location>
</feature>
<organism evidence="3 4">
    <name type="scientific">Filimonas effusa</name>
    <dbReference type="NCBI Taxonomy" id="2508721"/>
    <lineage>
        <taxon>Bacteria</taxon>
        <taxon>Pseudomonadati</taxon>
        <taxon>Bacteroidota</taxon>
        <taxon>Chitinophagia</taxon>
        <taxon>Chitinophagales</taxon>
        <taxon>Chitinophagaceae</taxon>
        <taxon>Filimonas</taxon>
    </lineage>
</organism>
<keyword evidence="2" id="KW-0732">Signal</keyword>
<protein>
    <recommendedName>
        <fullName evidence="5">DUF4488 domain-containing protein</fullName>
    </recommendedName>
</protein>
<evidence type="ECO:0000313" key="3">
    <source>
        <dbReference type="EMBL" id="RXK86168.1"/>
    </source>
</evidence>
<dbReference type="Proteomes" id="UP000290545">
    <property type="component" value="Unassembled WGS sequence"/>
</dbReference>
<feature type="compositionally biased region" description="Low complexity" evidence="1">
    <location>
        <begin position="182"/>
        <end position="192"/>
    </location>
</feature>
<evidence type="ECO:0008006" key="5">
    <source>
        <dbReference type="Google" id="ProtNLM"/>
    </source>
</evidence>
<evidence type="ECO:0000256" key="2">
    <source>
        <dbReference type="SAM" id="SignalP"/>
    </source>
</evidence>
<gene>
    <name evidence="3" type="ORF">ESB13_04980</name>
</gene>
<evidence type="ECO:0000256" key="1">
    <source>
        <dbReference type="SAM" id="MobiDB-lite"/>
    </source>
</evidence>
<name>A0A4Q1DB79_9BACT</name>
<dbReference type="AlphaFoldDB" id="A0A4Q1DB79"/>
<keyword evidence="4" id="KW-1185">Reference proteome</keyword>
<dbReference type="EMBL" id="SDHZ01000001">
    <property type="protein sequence ID" value="RXK86168.1"/>
    <property type="molecule type" value="Genomic_DNA"/>
</dbReference>
<dbReference type="RefSeq" id="WP_129001918.1">
    <property type="nucleotide sequence ID" value="NZ_SDHZ01000001.1"/>
</dbReference>
<sequence>MRYPVLFLLTLFSIAATAQDLTGIWRGNFVQGAGLFSQQYKYEVQIKQNHNKALSGVTYSYLTTVFYGKAACQGIFMDKARNVVLKETKMLELRASDNSTANIMTCYLTYRKEGATEYLEGTYSSVSVKDGMMGTNGKVYLKKVKESDFQTEDFLLDGVKGKKGIKPGAESALLPHSGARRLLPSPKPKLSPADSLRIGKRDDNDADLMPEAPPEASKTVPVPPVLSARKNKLVKTIITHSPDIKIQLYDNGEIDNDTVTVYHNNKVVVDRKKLTYDPLTVNVTASEADPVHEFVMVAENLGTIPPNSAYMVIFSGGKRYELSVAADLKENAKIVIEYRKEEK</sequence>
<evidence type="ECO:0000313" key="4">
    <source>
        <dbReference type="Proteomes" id="UP000290545"/>
    </source>
</evidence>
<reference evidence="3 4" key="1">
    <citation type="submission" date="2019-01" db="EMBL/GenBank/DDBJ databases">
        <title>Filimonas sp. strain TTM-71.</title>
        <authorList>
            <person name="Chen W.-M."/>
        </authorList>
    </citation>
    <scope>NUCLEOTIDE SEQUENCE [LARGE SCALE GENOMIC DNA]</scope>
    <source>
        <strain evidence="3 4">TTM-71</strain>
    </source>
</reference>
<comment type="caution">
    <text evidence="3">The sequence shown here is derived from an EMBL/GenBank/DDBJ whole genome shotgun (WGS) entry which is preliminary data.</text>
</comment>
<accession>A0A4Q1DB79</accession>
<dbReference type="OrthoDB" id="639821at2"/>
<feature type="region of interest" description="Disordered" evidence="1">
    <location>
        <begin position="167"/>
        <end position="222"/>
    </location>
</feature>
<feature type="signal peptide" evidence="2">
    <location>
        <begin position="1"/>
        <end position="18"/>
    </location>
</feature>
<proteinExistence type="predicted"/>